<evidence type="ECO:0000313" key="3">
    <source>
        <dbReference type="Proteomes" id="UP000779508"/>
    </source>
</evidence>
<sequence length="171" mass="19964">MLETDPRNRSLQTLARIYKILMVLLSLIIMLLSIWDIIFEFNEKTIRFINKFDLFIMAIFIIDLLVNLKLTKNKKHFIKVSIIEIIIITPFTVILKVPGLLKKSTGINISQGGRTLYIEKHPRLKGFINILLSQKFILKSIAFIMKPSVTRTAKFFNLSRRYINKAKPKKD</sequence>
<evidence type="ECO:0000313" key="2">
    <source>
        <dbReference type="EMBL" id="MBU5676978.1"/>
    </source>
</evidence>
<evidence type="ECO:0000256" key="1">
    <source>
        <dbReference type="SAM" id="Phobius"/>
    </source>
</evidence>
<feature type="transmembrane region" description="Helical" evidence="1">
    <location>
        <begin position="76"/>
        <end position="95"/>
    </location>
</feature>
<keyword evidence="3" id="KW-1185">Reference proteome</keyword>
<feature type="transmembrane region" description="Helical" evidence="1">
    <location>
        <begin position="20"/>
        <end position="39"/>
    </location>
</feature>
<keyword evidence="1" id="KW-0472">Membrane</keyword>
<dbReference type="EMBL" id="JAHLQK010000004">
    <property type="protein sequence ID" value="MBU5676978.1"/>
    <property type="molecule type" value="Genomic_DNA"/>
</dbReference>
<name>A0ABS6G5S6_9FIRM</name>
<gene>
    <name evidence="2" type="ORF">KQI88_11180</name>
</gene>
<keyword evidence="1" id="KW-1133">Transmembrane helix</keyword>
<protein>
    <submittedName>
        <fullName evidence="2">Uncharacterized protein</fullName>
    </submittedName>
</protein>
<dbReference type="Proteomes" id="UP000779508">
    <property type="component" value="Unassembled WGS sequence"/>
</dbReference>
<reference evidence="2 3" key="1">
    <citation type="submission" date="2021-06" db="EMBL/GenBank/DDBJ databases">
        <authorList>
            <person name="Sun Q."/>
            <person name="Li D."/>
        </authorList>
    </citation>
    <scope>NUCLEOTIDE SEQUENCE [LARGE SCALE GENOMIC DNA]</scope>
    <source>
        <strain evidence="2 3">MSJ-5</strain>
    </source>
</reference>
<organism evidence="2 3">
    <name type="scientific">Alkaliphilus flagellatus</name>
    <dbReference type="NCBI Taxonomy" id="2841507"/>
    <lineage>
        <taxon>Bacteria</taxon>
        <taxon>Bacillati</taxon>
        <taxon>Bacillota</taxon>
        <taxon>Clostridia</taxon>
        <taxon>Peptostreptococcales</taxon>
        <taxon>Natronincolaceae</taxon>
        <taxon>Alkaliphilus</taxon>
    </lineage>
</organism>
<feature type="transmembrane region" description="Helical" evidence="1">
    <location>
        <begin position="51"/>
        <end position="70"/>
    </location>
</feature>
<dbReference type="RefSeq" id="WP_216417361.1">
    <property type="nucleotide sequence ID" value="NZ_JAHLQK010000004.1"/>
</dbReference>
<keyword evidence="1" id="KW-0812">Transmembrane</keyword>
<accession>A0ABS6G5S6</accession>
<proteinExistence type="predicted"/>
<comment type="caution">
    <text evidence="2">The sequence shown here is derived from an EMBL/GenBank/DDBJ whole genome shotgun (WGS) entry which is preliminary data.</text>
</comment>